<dbReference type="SUPFAM" id="SSF53300">
    <property type="entry name" value="vWA-like"/>
    <property type="match status" value="1"/>
</dbReference>
<dbReference type="InterPro" id="IPR050768">
    <property type="entry name" value="UPF0353/GerABKA_families"/>
</dbReference>
<evidence type="ECO:0000256" key="2">
    <source>
        <dbReference type="SAM" id="MobiDB-lite"/>
    </source>
</evidence>
<dbReference type="SUPFAM" id="SSF48452">
    <property type="entry name" value="TPR-like"/>
    <property type="match status" value="1"/>
</dbReference>
<dbReference type="InterPro" id="IPR036465">
    <property type="entry name" value="vWFA_dom_sf"/>
</dbReference>
<dbReference type="Gene3D" id="3.40.50.410">
    <property type="entry name" value="von Willebrand factor, type A domain"/>
    <property type="match status" value="1"/>
</dbReference>
<feature type="repeat" description="TPR" evidence="1">
    <location>
        <begin position="423"/>
        <end position="456"/>
    </location>
</feature>
<protein>
    <submittedName>
        <fullName evidence="4">VWA domain-containing protein</fullName>
    </submittedName>
</protein>
<feature type="domain" description="VWFA" evidence="3">
    <location>
        <begin position="83"/>
        <end position="262"/>
    </location>
</feature>
<keyword evidence="5" id="KW-1185">Reference proteome</keyword>
<gene>
    <name evidence="4" type="ORF">GTA51_00395</name>
</gene>
<dbReference type="Pfam" id="PF13519">
    <property type="entry name" value="VWA_2"/>
    <property type="match status" value="1"/>
</dbReference>
<dbReference type="SMART" id="SM00327">
    <property type="entry name" value="VWA"/>
    <property type="match status" value="1"/>
</dbReference>
<dbReference type="SMART" id="SM00028">
    <property type="entry name" value="TPR"/>
    <property type="match status" value="3"/>
</dbReference>
<dbReference type="Proteomes" id="UP000482487">
    <property type="component" value="Unassembled WGS sequence"/>
</dbReference>
<evidence type="ECO:0000313" key="4">
    <source>
        <dbReference type="EMBL" id="MYL81596.1"/>
    </source>
</evidence>
<dbReference type="Gene3D" id="1.25.40.10">
    <property type="entry name" value="Tetratricopeptide repeat domain"/>
    <property type="match status" value="1"/>
</dbReference>
<dbReference type="RefSeq" id="WP_160957756.1">
    <property type="nucleotide sequence ID" value="NZ_WVUD01000001.1"/>
</dbReference>
<dbReference type="EMBL" id="WVUD01000001">
    <property type="protein sequence ID" value="MYL81596.1"/>
    <property type="molecule type" value="Genomic_DNA"/>
</dbReference>
<keyword evidence="1" id="KW-0802">TPR repeat</keyword>
<accession>A0A7C9NH56</accession>
<comment type="caution">
    <text evidence="4">The sequence shown here is derived from an EMBL/GenBank/DDBJ whole genome shotgun (WGS) entry which is preliminary data.</text>
</comment>
<evidence type="ECO:0000313" key="5">
    <source>
        <dbReference type="Proteomes" id="UP000482487"/>
    </source>
</evidence>
<feature type="region of interest" description="Disordered" evidence="2">
    <location>
        <begin position="465"/>
        <end position="589"/>
    </location>
</feature>
<proteinExistence type="predicted"/>
<name>A0A7C9NH56_9BACT</name>
<dbReference type="PROSITE" id="PS50005">
    <property type="entry name" value="TPR"/>
    <property type="match status" value="1"/>
</dbReference>
<evidence type="ECO:0000256" key="1">
    <source>
        <dbReference type="PROSITE-ProRule" id="PRU00339"/>
    </source>
</evidence>
<dbReference type="InterPro" id="IPR019734">
    <property type="entry name" value="TPR_rpt"/>
</dbReference>
<dbReference type="InterPro" id="IPR002035">
    <property type="entry name" value="VWF_A"/>
</dbReference>
<dbReference type="PANTHER" id="PTHR22550">
    <property type="entry name" value="SPORE GERMINATION PROTEIN"/>
    <property type="match status" value="1"/>
</dbReference>
<reference evidence="4 5" key="1">
    <citation type="submission" date="2020-01" db="EMBL/GenBank/DDBJ databases">
        <title>Genome sequence of Desulfovibrio aerotolerans DSM 16695(T).</title>
        <authorList>
            <person name="Karnachuk O."/>
            <person name="Avakyan M."/>
            <person name="Mardanov A."/>
            <person name="Kadnikov V."/>
            <person name="Ravin N."/>
        </authorList>
    </citation>
    <scope>NUCLEOTIDE SEQUENCE [LARGE SCALE GENOMIC DNA]</scope>
    <source>
        <strain evidence="4 5">DSM 16695</strain>
    </source>
</reference>
<dbReference type="PANTHER" id="PTHR22550:SF14">
    <property type="entry name" value="VWFA DOMAIN-CONTAINING PROTEIN"/>
    <property type="match status" value="1"/>
</dbReference>
<dbReference type="InterPro" id="IPR011990">
    <property type="entry name" value="TPR-like_helical_dom_sf"/>
</dbReference>
<sequence>MIFVRPQWLWLLAAVPVCLAWAVLAHKRRRTIAAAYPGLAAAPGRRALKSLCFLAAICALALAAAGPRLGAPEQPAAPVEPAPLTLVIALDCSRSMLARDLAPDRLSAAKALVLDVLARLPRVQAGLVGFAGRAWLACPITADRAALALFLDATTPADAPLGGTNLHAALEAAGLALGAATPGAILLVSDGEETLPDRDAAPRPANRPIFTVAVGSALPTPVPDATGATLRTTTGTPVAAGVDAAGLAALARESGGTPFRLSSDAPNPADGLAQALLALPGPEANPDASPYRGALPGSDTDAILLALGIALLLADWVLAPTARERRPAGLLLALSLLAGLLLAPGPALAASSASEKVAQGLAAAALNDQQAALAAFLAARARDPDAPAILFDIGTAYYRLGRFEAARAAFDRAARSALPPLAAKARYNQGNAAYRLGDVAGAIAGYEAALLLDPDDADAKANLDWLRANPTPPPPAAETPDAQRPGQTPGDQGSGADAPSGQTPAAPQGTDDGSGKHSPDAPPQPGPAADPAKAQEAKVPVAAKDGEKNGLRRASAPGAANDPVLNRIPDLPGPPATPVYTRPTVEKDW</sequence>
<evidence type="ECO:0000259" key="3">
    <source>
        <dbReference type="SMART" id="SM00327"/>
    </source>
</evidence>
<organism evidence="4 5">
    <name type="scientific">Solidesulfovibrio aerotolerans</name>
    <dbReference type="NCBI Taxonomy" id="295255"/>
    <lineage>
        <taxon>Bacteria</taxon>
        <taxon>Pseudomonadati</taxon>
        <taxon>Thermodesulfobacteriota</taxon>
        <taxon>Desulfovibrionia</taxon>
        <taxon>Desulfovibrionales</taxon>
        <taxon>Desulfovibrionaceae</taxon>
        <taxon>Solidesulfovibrio</taxon>
    </lineage>
</organism>
<dbReference type="Pfam" id="PF13432">
    <property type="entry name" value="TPR_16"/>
    <property type="match status" value="1"/>
</dbReference>
<dbReference type="OrthoDB" id="9807628at2"/>
<dbReference type="AlphaFoldDB" id="A0A7C9NH56"/>